<dbReference type="RefSeq" id="WP_346754613.1">
    <property type="nucleotide sequence ID" value="NZ_JAUJEA010000012.1"/>
</dbReference>
<reference evidence="1" key="1">
    <citation type="submission" date="2023-06" db="EMBL/GenBank/DDBJ databases">
        <title>Genomic of Parafulvivirga corallium.</title>
        <authorList>
            <person name="Wang G."/>
        </authorList>
    </citation>
    <scope>NUCLEOTIDE SEQUENCE</scope>
    <source>
        <strain evidence="1">BMA10</strain>
    </source>
</reference>
<evidence type="ECO:0000313" key="2">
    <source>
        <dbReference type="Proteomes" id="UP001172082"/>
    </source>
</evidence>
<keyword evidence="2" id="KW-1185">Reference proteome</keyword>
<gene>
    <name evidence="1" type="ORF">QQ008_24570</name>
</gene>
<dbReference type="Proteomes" id="UP001172082">
    <property type="component" value="Unassembled WGS sequence"/>
</dbReference>
<comment type="caution">
    <text evidence="1">The sequence shown here is derived from an EMBL/GenBank/DDBJ whole genome shotgun (WGS) entry which is preliminary data.</text>
</comment>
<evidence type="ECO:0000313" key="1">
    <source>
        <dbReference type="EMBL" id="MDN5204589.1"/>
    </source>
</evidence>
<proteinExistence type="predicted"/>
<sequence length="52" mass="5784">MNRQKADHVRGLWSEFGMVTHLLKMSGGAVRSQESAISLFEDGFKTTLNAET</sequence>
<protein>
    <recommendedName>
        <fullName evidence="3">Transposase</fullName>
    </recommendedName>
</protein>
<organism evidence="1 2">
    <name type="scientific">Splendidivirga corallicola</name>
    <dbReference type="NCBI Taxonomy" id="3051826"/>
    <lineage>
        <taxon>Bacteria</taxon>
        <taxon>Pseudomonadati</taxon>
        <taxon>Bacteroidota</taxon>
        <taxon>Cytophagia</taxon>
        <taxon>Cytophagales</taxon>
        <taxon>Splendidivirgaceae</taxon>
        <taxon>Splendidivirga</taxon>
    </lineage>
</organism>
<accession>A0ABT8KUY4</accession>
<dbReference type="EMBL" id="JAUJEA010000012">
    <property type="protein sequence ID" value="MDN5204589.1"/>
    <property type="molecule type" value="Genomic_DNA"/>
</dbReference>
<name>A0ABT8KUY4_9BACT</name>
<evidence type="ECO:0008006" key="3">
    <source>
        <dbReference type="Google" id="ProtNLM"/>
    </source>
</evidence>